<feature type="transmembrane region" description="Helical" evidence="1">
    <location>
        <begin position="49"/>
        <end position="69"/>
    </location>
</feature>
<proteinExistence type="predicted"/>
<feature type="non-terminal residue" evidence="2">
    <location>
        <position position="229"/>
    </location>
</feature>
<comment type="caution">
    <text evidence="2">The sequence shown here is derived from an EMBL/GenBank/DDBJ whole genome shotgun (WGS) entry which is preliminary data.</text>
</comment>
<evidence type="ECO:0000313" key="3">
    <source>
        <dbReference type="Proteomes" id="UP000759256"/>
    </source>
</evidence>
<reference evidence="2" key="2">
    <citation type="submission" date="2021-09" db="EMBL/GenBank/DDBJ databases">
        <authorList>
            <person name="Gilroy R."/>
        </authorList>
    </citation>
    <scope>NUCLEOTIDE SEQUENCE</scope>
    <source>
        <strain evidence="2">CHK189-29639</strain>
    </source>
</reference>
<feature type="transmembrane region" description="Helical" evidence="1">
    <location>
        <begin position="125"/>
        <end position="146"/>
    </location>
</feature>
<feature type="transmembrane region" description="Helical" evidence="1">
    <location>
        <begin position="158"/>
        <end position="178"/>
    </location>
</feature>
<dbReference type="PANTHER" id="PTHR47371">
    <property type="entry name" value="LIPOTEICHOIC ACID SYNTHASE"/>
    <property type="match status" value="1"/>
</dbReference>
<feature type="transmembrane region" description="Helical" evidence="1">
    <location>
        <begin position="76"/>
        <end position="96"/>
    </location>
</feature>
<accession>A0A921IEP5</accession>
<sequence>MRLALRKIRDGLSTRIGFFTLTLFLFWMKTYIVYNTKFTLGVSDGMQEFLLALNPIPAGLLLFGIALYFRGRKSYWIMIVINLLQSLWLFANILYYREFSDFLSMSIIKSSGSVSNNLSLSISQIIHGTDFLVFLDVIILALLVIFKVIKPDLSPVKIWRPIIITVSSLVLFAINLGLAEKDRSQLLTRTFDNNYIVKYLGLDFFAGYSTYQAHQESATRANASKKDLD</sequence>
<evidence type="ECO:0000313" key="2">
    <source>
        <dbReference type="EMBL" id="HJG16337.1"/>
    </source>
</evidence>
<dbReference type="EMBL" id="DYVK01000094">
    <property type="protein sequence ID" value="HJG16337.1"/>
    <property type="molecule type" value="Genomic_DNA"/>
</dbReference>
<keyword evidence="1" id="KW-1133">Transmembrane helix</keyword>
<dbReference type="AlphaFoldDB" id="A0A921IEP5"/>
<reference evidence="2" key="1">
    <citation type="journal article" date="2021" name="PeerJ">
        <title>Extensive microbial diversity within the chicken gut microbiome revealed by metagenomics and culture.</title>
        <authorList>
            <person name="Gilroy R."/>
            <person name="Ravi A."/>
            <person name="Getino M."/>
            <person name="Pursley I."/>
            <person name="Horton D.L."/>
            <person name="Alikhan N.F."/>
            <person name="Baker D."/>
            <person name="Gharbi K."/>
            <person name="Hall N."/>
            <person name="Watson M."/>
            <person name="Adriaenssens E.M."/>
            <person name="Foster-Nyarko E."/>
            <person name="Jarju S."/>
            <person name="Secka A."/>
            <person name="Antonio M."/>
            <person name="Oren A."/>
            <person name="Chaudhuri R.R."/>
            <person name="La Ragione R."/>
            <person name="Hildebrand F."/>
            <person name="Pallen M.J."/>
        </authorList>
    </citation>
    <scope>NUCLEOTIDE SEQUENCE</scope>
    <source>
        <strain evidence="2">CHK189-29639</strain>
    </source>
</reference>
<dbReference type="PANTHER" id="PTHR47371:SF3">
    <property type="entry name" value="PHOSPHOGLYCEROL TRANSFERASE I"/>
    <property type="match status" value="1"/>
</dbReference>
<keyword evidence="1" id="KW-0472">Membrane</keyword>
<dbReference type="InterPro" id="IPR050448">
    <property type="entry name" value="OpgB/LTA_synthase_biosynth"/>
</dbReference>
<name>A0A921IEP5_9LACO</name>
<keyword evidence="1" id="KW-0812">Transmembrane</keyword>
<organism evidence="2 3">
    <name type="scientific">Ligilactobacillus salivarius</name>
    <dbReference type="NCBI Taxonomy" id="1624"/>
    <lineage>
        <taxon>Bacteria</taxon>
        <taxon>Bacillati</taxon>
        <taxon>Bacillota</taxon>
        <taxon>Bacilli</taxon>
        <taxon>Lactobacillales</taxon>
        <taxon>Lactobacillaceae</taxon>
        <taxon>Ligilactobacillus</taxon>
    </lineage>
</organism>
<dbReference type="Proteomes" id="UP000759256">
    <property type="component" value="Unassembled WGS sequence"/>
</dbReference>
<protein>
    <submittedName>
        <fullName evidence="2">LTA synthase family protein</fullName>
    </submittedName>
</protein>
<evidence type="ECO:0000256" key="1">
    <source>
        <dbReference type="SAM" id="Phobius"/>
    </source>
</evidence>
<gene>
    <name evidence="2" type="ORF">K8V06_09420</name>
</gene>
<feature type="transmembrane region" description="Helical" evidence="1">
    <location>
        <begin position="12"/>
        <end position="34"/>
    </location>
</feature>